<gene>
    <name evidence="2" type="ORF">SAMN02746066_02506</name>
</gene>
<name>A0A1M7JZH8_9FIRM</name>
<dbReference type="AlphaFoldDB" id="A0A1M7JZH8"/>
<dbReference type="Proteomes" id="UP000184038">
    <property type="component" value="Unassembled WGS sequence"/>
</dbReference>
<evidence type="ECO:0000256" key="1">
    <source>
        <dbReference type="SAM" id="Phobius"/>
    </source>
</evidence>
<reference evidence="2 3" key="1">
    <citation type="submission" date="2016-11" db="EMBL/GenBank/DDBJ databases">
        <authorList>
            <person name="Jaros S."/>
            <person name="Januszkiewicz K."/>
            <person name="Wedrychowicz H."/>
        </authorList>
    </citation>
    <scope>NUCLEOTIDE SEQUENCE [LARGE SCALE GENOMIC DNA]</scope>
    <source>
        <strain evidence="2 3">DSM 15930</strain>
    </source>
</reference>
<dbReference type="RefSeq" id="WP_073288143.1">
    <property type="nucleotide sequence ID" value="NZ_FRCP01000012.1"/>
</dbReference>
<proteinExistence type="predicted"/>
<protein>
    <submittedName>
        <fullName evidence="2">Uncharacterized protein</fullName>
    </submittedName>
</protein>
<sequence length="77" mass="9474">MLFSRKATKILDQQTERFEKREEEREKRGEIPEEKERLEWKDLFAMWVAGFITFVPAILFVCALFGFVIWFFFMRFI</sequence>
<dbReference type="STRING" id="1120996.SAMN02746066_02506"/>
<keyword evidence="1" id="KW-1133">Transmembrane helix</keyword>
<keyword evidence="1" id="KW-0472">Membrane</keyword>
<evidence type="ECO:0000313" key="3">
    <source>
        <dbReference type="Proteomes" id="UP000184038"/>
    </source>
</evidence>
<evidence type="ECO:0000313" key="2">
    <source>
        <dbReference type="EMBL" id="SHM58398.1"/>
    </source>
</evidence>
<dbReference type="EMBL" id="FRCP01000012">
    <property type="protein sequence ID" value="SHM58398.1"/>
    <property type="molecule type" value="Genomic_DNA"/>
</dbReference>
<feature type="transmembrane region" description="Helical" evidence="1">
    <location>
        <begin position="44"/>
        <end position="73"/>
    </location>
</feature>
<keyword evidence="3" id="KW-1185">Reference proteome</keyword>
<keyword evidence="1" id="KW-0812">Transmembrane</keyword>
<organism evidence="2 3">
    <name type="scientific">Anaerosporobacter mobilis DSM 15930</name>
    <dbReference type="NCBI Taxonomy" id="1120996"/>
    <lineage>
        <taxon>Bacteria</taxon>
        <taxon>Bacillati</taxon>
        <taxon>Bacillota</taxon>
        <taxon>Clostridia</taxon>
        <taxon>Lachnospirales</taxon>
        <taxon>Lachnospiraceae</taxon>
        <taxon>Anaerosporobacter</taxon>
    </lineage>
</organism>
<accession>A0A1M7JZH8</accession>